<dbReference type="AlphaFoldDB" id="A0ABD3P5I1"/>
<reference evidence="2 3" key="1">
    <citation type="submission" date="2024-10" db="EMBL/GenBank/DDBJ databases">
        <title>Updated reference genomes for cyclostephanoid diatoms.</title>
        <authorList>
            <person name="Roberts W.R."/>
            <person name="Alverson A.J."/>
        </authorList>
    </citation>
    <scope>NUCLEOTIDE SEQUENCE [LARGE SCALE GENOMIC DNA]</scope>
    <source>
        <strain evidence="2 3">AJA010-31</strain>
    </source>
</reference>
<evidence type="ECO:0000259" key="1">
    <source>
        <dbReference type="SMART" id="SM00849"/>
    </source>
</evidence>
<evidence type="ECO:0000313" key="2">
    <source>
        <dbReference type="EMBL" id="KAL3783312.1"/>
    </source>
</evidence>
<protein>
    <recommendedName>
        <fullName evidence="1">Metallo-beta-lactamase domain-containing protein</fullName>
    </recommendedName>
</protein>
<dbReference type="EMBL" id="JALLPJ020000772">
    <property type="protein sequence ID" value="KAL3783312.1"/>
    <property type="molecule type" value="Genomic_DNA"/>
</dbReference>
<name>A0ABD3P5I1_9STRA</name>
<organism evidence="2 3">
    <name type="scientific">Cyclotella atomus</name>
    <dbReference type="NCBI Taxonomy" id="382360"/>
    <lineage>
        <taxon>Eukaryota</taxon>
        <taxon>Sar</taxon>
        <taxon>Stramenopiles</taxon>
        <taxon>Ochrophyta</taxon>
        <taxon>Bacillariophyta</taxon>
        <taxon>Coscinodiscophyceae</taxon>
        <taxon>Thalassiosirophycidae</taxon>
        <taxon>Stephanodiscales</taxon>
        <taxon>Stephanodiscaceae</taxon>
        <taxon>Cyclotella</taxon>
    </lineage>
</organism>
<dbReference type="Gene3D" id="3.60.15.10">
    <property type="entry name" value="Ribonuclease Z/Hydroxyacylglutathione hydrolase-like"/>
    <property type="match status" value="1"/>
</dbReference>
<dbReference type="Proteomes" id="UP001530400">
    <property type="component" value="Unassembled WGS sequence"/>
</dbReference>
<dbReference type="SUPFAM" id="SSF56281">
    <property type="entry name" value="Metallo-hydrolase/oxidoreductase"/>
    <property type="match status" value="1"/>
</dbReference>
<dbReference type="PANTHER" id="PTHR42773">
    <property type="entry name" value="METALLO-BETA-LACTAMASE-RELATED"/>
    <property type="match status" value="1"/>
</dbReference>
<gene>
    <name evidence="2" type="ORF">ACHAWO_013320</name>
</gene>
<evidence type="ECO:0000313" key="3">
    <source>
        <dbReference type="Proteomes" id="UP001530400"/>
    </source>
</evidence>
<feature type="domain" description="Metallo-beta-lactamase" evidence="1">
    <location>
        <begin position="62"/>
        <end position="266"/>
    </location>
</feature>
<dbReference type="PANTHER" id="PTHR42773:SF1">
    <property type="entry name" value="METALLO-BETA-LACTAMASE FAMILY PROTEIN"/>
    <property type="match status" value="1"/>
</dbReference>
<dbReference type="InterPro" id="IPR036866">
    <property type="entry name" value="RibonucZ/Hydroxyglut_hydro"/>
</dbReference>
<dbReference type="InterPro" id="IPR001279">
    <property type="entry name" value="Metallo-B-lactamas"/>
</dbReference>
<keyword evidence="3" id="KW-1185">Reference proteome</keyword>
<dbReference type="SMART" id="SM00849">
    <property type="entry name" value="Lactamase_B"/>
    <property type="match status" value="1"/>
</dbReference>
<accession>A0ABD3P5I1</accession>
<sequence length="294" mass="32640">MARVAMAACPVAAIRLDNGVDEMDKQTKRGLSIGRDDPFPRPLLDTDLGVCYLGHHNDASFGATPYLVLGKSSKGNDIAVMVDVPRFSASAVRAVKSLAPEGPNYLFLTHVDDTADHNAWVTEFPMLKRIFHSGDLGIHNWIGDETLEDVEILLKGESVTEGELKVWDIEGNEVHHGMKYINELNDRQFIILHTPGHSPGSITLMYQPSGQEQAVLFTGDTYAWTTRDGGHMSGFPRYGNDLTKQAKTLQMIGVLADRWNIIAPGHGHPRVYGNESYERKLEELDNAINELKLY</sequence>
<comment type="caution">
    <text evidence="2">The sequence shown here is derived from an EMBL/GenBank/DDBJ whole genome shotgun (WGS) entry which is preliminary data.</text>
</comment>
<proteinExistence type="predicted"/>